<feature type="transmembrane region" description="Helical" evidence="1">
    <location>
        <begin position="328"/>
        <end position="346"/>
    </location>
</feature>
<organism evidence="2 3">
    <name type="scientific">Epilithonimonas zeae</name>
    <dbReference type="NCBI Taxonomy" id="1416779"/>
    <lineage>
        <taxon>Bacteria</taxon>
        <taxon>Pseudomonadati</taxon>
        <taxon>Bacteroidota</taxon>
        <taxon>Flavobacteriia</taxon>
        <taxon>Flavobacteriales</taxon>
        <taxon>Weeksellaceae</taxon>
        <taxon>Chryseobacterium group</taxon>
        <taxon>Epilithonimonas</taxon>
    </lineage>
</organism>
<feature type="transmembrane region" description="Helical" evidence="1">
    <location>
        <begin position="105"/>
        <end position="124"/>
    </location>
</feature>
<keyword evidence="1" id="KW-0812">Transmembrane</keyword>
<keyword evidence="1" id="KW-0472">Membrane</keyword>
<feature type="transmembrane region" description="Helical" evidence="1">
    <location>
        <begin position="6"/>
        <end position="26"/>
    </location>
</feature>
<reference evidence="3" key="1">
    <citation type="submission" date="2016-11" db="EMBL/GenBank/DDBJ databases">
        <authorList>
            <person name="Varghese N."/>
            <person name="Submissions S."/>
        </authorList>
    </citation>
    <scope>NUCLEOTIDE SEQUENCE [LARGE SCALE GENOMIC DNA]</scope>
    <source>
        <strain evidence="3">DSM 27623</strain>
    </source>
</reference>
<gene>
    <name evidence="2" type="ORF">SAMN05444409_3317</name>
</gene>
<proteinExistence type="predicted"/>
<keyword evidence="3" id="KW-1185">Reference proteome</keyword>
<feature type="transmembrane region" description="Helical" evidence="1">
    <location>
        <begin position="266"/>
        <end position="285"/>
    </location>
</feature>
<dbReference type="STRING" id="1416779.SAMN05444409_3317"/>
<evidence type="ECO:0000313" key="3">
    <source>
        <dbReference type="Proteomes" id="UP000185207"/>
    </source>
</evidence>
<feature type="transmembrane region" description="Helical" evidence="1">
    <location>
        <begin position="74"/>
        <end position="93"/>
    </location>
</feature>
<name>A0A1N6J5K1_9FLAO</name>
<sequence length="356" mass="42052">MKSKEWLFPVILLVYHLTFAIIAWEYSQQHPSDAVRYWMLEEEWSDYLHWGTDVIKLISYPFSSVLQWPFWTGFLLYSLIGFFAIWEFYSFSLRYIKPSGKWEKGLLILIFLLPNLHFWTSVIGKEPVVFLAITWIIIQNSHRKYVSIKNILGWLLLASVRPHVAMFLLMAVLLGMLWENRKWNCKKSIAIVASVLTISGLYLMTMHLLNRNPLDIAYILERNRASLVAFKRAGSYISMIDYNWIERVFALNFRPLFWDARSTYDFILSVENLLVIVLLLTSVVVWVKNAKHIKWDFFAKISILFFAIASLFYIQRYACLGIFVRTKIMYLPFLLIVAIKIIVKTAKKKYLLIKKE</sequence>
<feature type="transmembrane region" description="Helical" evidence="1">
    <location>
        <begin position="297"/>
        <end position="316"/>
    </location>
</feature>
<keyword evidence="1" id="KW-1133">Transmembrane helix</keyword>
<dbReference type="RefSeq" id="WP_074236400.1">
    <property type="nucleotide sequence ID" value="NZ_FSRK01000002.1"/>
</dbReference>
<feature type="transmembrane region" description="Helical" evidence="1">
    <location>
        <begin position="189"/>
        <end position="209"/>
    </location>
</feature>
<dbReference type="OrthoDB" id="975915at2"/>
<feature type="transmembrane region" description="Helical" evidence="1">
    <location>
        <begin position="151"/>
        <end position="177"/>
    </location>
</feature>
<accession>A0A1N6J5K1</accession>
<protein>
    <recommendedName>
        <fullName evidence="4">Glycosyltransferase RgtA/B/C/D-like domain-containing protein</fullName>
    </recommendedName>
</protein>
<dbReference type="AlphaFoldDB" id="A0A1N6J5K1"/>
<evidence type="ECO:0008006" key="4">
    <source>
        <dbReference type="Google" id="ProtNLM"/>
    </source>
</evidence>
<evidence type="ECO:0000256" key="1">
    <source>
        <dbReference type="SAM" id="Phobius"/>
    </source>
</evidence>
<dbReference type="Proteomes" id="UP000185207">
    <property type="component" value="Unassembled WGS sequence"/>
</dbReference>
<evidence type="ECO:0000313" key="2">
    <source>
        <dbReference type="EMBL" id="SIO39512.1"/>
    </source>
</evidence>
<dbReference type="EMBL" id="FSRK01000002">
    <property type="protein sequence ID" value="SIO39512.1"/>
    <property type="molecule type" value="Genomic_DNA"/>
</dbReference>